<reference evidence="1 2" key="1">
    <citation type="submission" date="2024-02" db="EMBL/GenBank/DDBJ databases">
        <authorList>
            <person name="Chen Y."/>
            <person name="Shah S."/>
            <person name="Dougan E. K."/>
            <person name="Thang M."/>
            <person name="Chan C."/>
        </authorList>
    </citation>
    <scope>NUCLEOTIDE SEQUENCE [LARGE SCALE GENOMIC DNA]</scope>
</reference>
<proteinExistence type="predicted"/>
<comment type="caution">
    <text evidence="1">The sequence shown here is derived from an EMBL/GenBank/DDBJ whole genome shotgun (WGS) entry which is preliminary data.</text>
</comment>
<keyword evidence="2" id="KW-1185">Reference proteome</keyword>
<dbReference type="EMBL" id="CAXAMN010023873">
    <property type="protein sequence ID" value="CAK9081775.1"/>
    <property type="molecule type" value="Genomic_DNA"/>
</dbReference>
<evidence type="ECO:0000313" key="1">
    <source>
        <dbReference type="EMBL" id="CAK9081775.1"/>
    </source>
</evidence>
<accession>A0ABP0Q0H7</accession>
<evidence type="ECO:0000313" key="2">
    <source>
        <dbReference type="Proteomes" id="UP001642484"/>
    </source>
</evidence>
<gene>
    <name evidence="1" type="ORF">CCMP2556_LOCUS39979</name>
</gene>
<organism evidence="1 2">
    <name type="scientific">Durusdinium trenchii</name>
    <dbReference type="NCBI Taxonomy" id="1381693"/>
    <lineage>
        <taxon>Eukaryota</taxon>
        <taxon>Sar</taxon>
        <taxon>Alveolata</taxon>
        <taxon>Dinophyceae</taxon>
        <taxon>Suessiales</taxon>
        <taxon>Symbiodiniaceae</taxon>
        <taxon>Durusdinium</taxon>
    </lineage>
</organism>
<sequence>MTLLPSLWVPKMPRLLVAIDSIAQVQVPRGATHFVAFAHGPGVLGSEPIASLRIQDLRPPTVMPLSIIVNDFSEESGVASFSFSFQPGRCQIDGDETCDAGSGFALYWVVKGQKMGKALWTSETDQVSLAAVAAARPPLATAVMVVARNAQGEMDVGPTAALPLQHNMDDEE</sequence>
<name>A0ABP0Q0H7_9DINO</name>
<protein>
    <submittedName>
        <fullName evidence="1">Uncharacterized protein</fullName>
    </submittedName>
</protein>
<dbReference type="Proteomes" id="UP001642484">
    <property type="component" value="Unassembled WGS sequence"/>
</dbReference>